<dbReference type="PANTHER" id="PTHR43646">
    <property type="entry name" value="GLYCOSYLTRANSFERASE"/>
    <property type="match status" value="1"/>
</dbReference>
<feature type="transmembrane region" description="Helical" evidence="6">
    <location>
        <begin position="273"/>
        <end position="292"/>
    </location>
</feature>
<dbReference type="STRING" id="254.SAMN05421682_12212"/>
<accession>A0A381FG44</accession>
<dbReference type="InterPro" id="IPR001173">
    <property type="entry name" value="Glyco_trans_2-like"/>
</dbReference>
<dbReference type="Proteomes" id="UP000254282">
    <property type="component" value="Unassembled WGS sequence"/>
</dbReference>
<dbReference type="InterPro" id="IPR029044">
    <property type="entry name" value="Nucleotide-diphossugar_trans"/>
</dbReference>
<comment type="subcellular location">
    <subcellularLocation>
        <location evidence="1">Cell membrane</location>
    </subcellularLocation>
</comment>
<dbReference type="GO" id="GO:0050501">
    <property type="term" value="F:hyaluronan synthase activity"/>
    <property type="evidence" value="ECO:0007669"/>
    <property type="project" value="UniProtKB-EC"/>
</dbReference>
<organism evidence="8 9">
    <name type="scientific">Chryseobacterium indoltheticum</name>
    <dbReference type="NCBI Taxonomy" id="254"/>
    <lineage>
        <taxon>Bacteria</taxon>
        <taxon>Pseudomonadati</taxon>
        <taxon>Bacteroidota</taxon>
        <taxon>Flavobacteriia</taxon>
        <taxon>Flavobacteriales</taxon>
        <taxon>Weeksellaceae</taxon>
        <taxon>Chryseobacterium group</taxon>
        <taxon>Chryseobacterium</taxon>
    </lineage>
</organism>
<reference evidence="8 9" key="1">
    <citation type="submission" date="2018-06" db="EMBL/GenBank/DDBJ databases">
        <authorList>
            <consortium name="Pathogen Informatics"/>
            <person name="Doyle S."/>
        </authorList>
    </citation>
    <scope>NUCLEOTIDE SEQUENCE [LARGE SCALE GENOMIC DNA]</scope>
    <source>
        <strain evidence="8 9">NCTC13532</strain>
    </source>
</reference>
<sequence>MFLTNNSILHLQAEVQMVIFENDFLNNITTHNLKPTISIVVAIFNRKDELFELLNSLNSQTDKDFEVIIVDDGSLIDLKPTIHQFEEILNIKYFKKTNSGPGLSRNYGAKRAANDWLVFVDSDVIVEKDYIENIKNDILTIPCDAFGGADKAHKGFNLMQKAISYSMTSVFTTGGIRGNKKAVSKFQPRSFNMGVKKEVFEKVGGFSEMRIGEDPDLSMTLWENGFTTAFFDDIAVYHKRRVDFGKFSKQVYQFGCARPILNQRHPNYVKISFAFPTLFLLGYVLGFIEYFILGKGFVLSLFGLYTFMVIIHALIVTKNIAITGMAVISTYIQMFSYGYGFLKSWILLNVLKMKPEDAFPKHFHKN</sequence>
<feature type="transmembrane region" description="Helical" evidence="6">
    <location>
        <begin position="321"/>
        <end position="342"/>
    </location>
</feature>
<dbReference type="Pfam" id="PF00535">
    <property type="entry name" value="Glycos_transf_2"/>
    <property type="match status" value="1"/>
</dbReference>
<evidence type="ECO:0000256" key="6">
    <source>
        <dbReference type="SAM" id="Phobius"/>
    </source>
</evidence>
<dbReference type="Gene3D" id="3.90.550.10">
    <property type="entry name" value="Spore Coat Polysaccharide Biosynthesis Protein SpsA, Chain A"/>
    <property type="match status" value="1"/>
</dbReference>
<evidence type="ECO:0000256" key="3">
    <source>
        <dbReference type="ARBA" id="ARBA00022676"/>
    </source>
</evidence>
<dbReference type="PANTHER" id="PTHR43646:SF2">
    <property type="entry name" value="GLYCOSYLTRANSFERASE 2-LIKE DOMAIN-CONTAINING PROTEIN"/>
    <property type="match status" value="1"/>
</dbReference>
<keyword evidence="5 6" id="KW-0472">Membrane</keyword>
<dbReference type="GO" id="GO:0005886">
    <property type="term" value="C:plasma membrane"/>
    <property type="evidence" value="ECO:0007669"/>
    <property type="project" value="UniProtKB-SubCell"/>
</dbReference>
<keyword evidence="3 8" id="KW-0328">Glycosyltransferase</keyword>
<keyword evidence="6" id="KW-1133">Transmembrane helix</keyword>
<keyword evidence="6" id="KW-0812">Transmembrane</keyword>
<evidence type="ECO:0000256" key="2">
    <source>
        <dbReference type="ARBA" id="ARBA00022475"/>
    </source>
</evidence>
<name>A0A381FG44_9FLAO</name>
<dbReference type="AlphaFoldDB" id="A0A381FG44"/>
<evidence type="ECO:0000259" key="7">
    <source>
        <dbReference type="Pfam" id="PF00535"/>
    </source>
</evidence>
<evidence type="ECO:0000256" key="4">
    <source>
        <dbReference type="ARBA" id="ARBA00022679"/>
    </source>
</evidence>
<feature type="domain" description="Glycosyltransferase 2-like" evidence="7">
    <location>
        <begin position="38"/>
        <end position="200"/>
    </location>
</feature>
<keyword evidence="2" id="KW-1003">Cell membrane</keyword>
<evidence type="ECO:0000256" key="1">
    <source>
        <dbReference type="ARBA" id="ARBA00004236"/>
    </source>
</evidence>
<evidence type="ECO:0000313" key="9">
    <source>
        <dbReference type="Proteomes" id="UP000254282"/>
    </source>
</evidence>
<keyword evidence="4 8" id="KW-0808">Transferase</keyword>
<dbReference type="EC" id="2.4.1.212" evidence="8"/>
<gene>
    <name evidence="8" type="primary">hyaD_1</name>
    <name evidence="8" type="ORF">NCTC13532_01299</name>
</gene>
<feature type="transmembrane region" description="Helical" evidence="6">
    <location>
        <begin position="297"/>
        <end position="315"/>
    </location>
</feature>
<dbReference type="EMBL" id="UFVR01000004">
    <property type="protein sequence ID" value="SUX45500.1"/>
    <property type="molecule type" value="Genomic_DNA"/>
</dbReference>
<proteinExistence type="predicted"/>
<protein>
    <submittedName>
        <fullName evidence="8">Hyaluronan synthase</fullName>
        <ecNumber evidence="8">2.4.1.212</ecNumber>
    </submittedName>
</protein>
<dbReference type="SUPFAM" id="SSF53448">
    <property type="entry name" value="Nucleotide-diphospho-sugar transferases"/>
    <property type="match status" value="1"/>
</dbReference>
<evidence type="ECO:0000256" key="5">
    <source>
        <dbReference type="ARBA" id="ARBA00023136"/>
    </source>
</evidence>
<evidence type="ECO:0000313" key="8">
    <source>
        <dbReference type="EMBL" id="SUX45500.1"/>
    </source>
</evidence>